<dbReference type="EMBL" id="CP001087">
    <property type="protein sequence ID" value="ACN17847.1"/>
    <property type="molecule type" value="Genomic_DNA"/>
</dbReference>
<evidence type="ECO:0000313" key="2">
    <source>
        <dbReference type="Proteomes" id="UP000000442"/>
    </source>
</evidence>
<proteinExistence type="predicted"/>
<protein>
    <recommendedName>
        <fullName evidence="3">Helix-turn-helix domain-containing protein</fullName>
    </recommendedName>
</protein>
<name>C0QHI8_DESAH</name>
<evidence type="ECO:0000313" key="1">
    <source>
        <dbReference type="EMBL" id="ACN17847.1"/>
    </source>
</evidence>
<keyword evidence="2" id="KW-1185">Reference proteome</keyword>
<evidence type="ECO:0008006" key="3">
    <source>
        <dbReference type="Google" id="ProtNLM"/>
    </source>
</evidence>
<gene>
    <name evidence="1" type="ordered locus">HRM2_47980</name>
</gene>
<dbReference type="KEGG" id="dat:HRM2_47980"/>
<sequence>MVVTSNLENTMKQITLKIDIPEDFEALFHALLNNQAAPAPQPADDETWTFKDLCKEYKLPKTKGYALTMQTGPGSIPRFKIGRDLRFRKSEVEAWFLEQRVK</sequence>
<reference evidence="1 2" key="1">
    <citation type="journal article" date="2009" name="Environ. Microbiol.">
        <title>Genome sequence of Desulfobacterium autotrophicum HRM2, a marine sulfate reducer oxidizing organic carbon completely to carbon dioxide.</title>
        <authorList>
            <person name="Strittmatter A.W."/>
            <person name="Liesegang H."/>
            <person name="Rabus R."/>
            <person name="Decker I."/>
            <person name="Amann J."/>
            <person name="Andres S."/>
            <person name="Henne A."/>
            <person name="Fricke W.F."/>
            <person name="Martinez-Arias R."/>
            <person name="Bartels D."/>
            <person name="Goesmann A."/>
            <person name="Krause L."/>
            <person name="Puehler A."/>
            <person name="Klenk H.P."/>
            <person name="Richter M."/>
            <person name="Schuler M."/>
            <person name="Gloeckner F.O."/>
            <person name="Meyerdierks A."/>
            <person name="Gottschalk G."/>
            <person name="Amann R."/>
        </authorList>
    </citation>
    <scope>NUCLEOTIDE SEQUENCE [LARGE SCALE GENOMIC DNA]</scope>
    <source>
        <strain evidence="2">ATCC 43914 / DSM 3382 / HRM2</strain>
    </source>
</reference>
<dbReference type="STRING" id="177437.HRM2_47980"/>
<dbReference type="Proteomes" id="UP000000442">
    <property type="component" value="Chromosome"/>
</dbReference>
<dbReference type="AlphaFoldDB" id="C0QHI8"/>
<organism evidence="1 2">
    <name type="scientific">Desulforapulum autotrophicum (strain ATCC 43914 / DSM 3382 / VKM B-1955 / HRM2)</name>
    <name type="common">Desulfobacterium autotrophicum</name>
    <dbReference type="NCBI Taxonomy" id="177437"/>
    <lineage>
        <taxon>Bacteria</taxon>
        <taxon>Pseudomonadati</taxon>
        <taxon>Thermodesulfobacteriota</taxon>
        <taxon>Desulfobacteria</taxon>
        <taxon>Desulfobacterales</taxon>
        <taxon>Desulfobacteraceae</taxon>
        <taxon>Desulforapulum</taxon>
    </lineage>
</organism>
<accession>C0QHI8</accession>
<dbReference type="HOGENOM" id="CLU_2272810_0_0_7"/>